<dbReference type="Pfam" id="PF04203">
    <property type="entry name" value="Sortase"/>
    <property type="match status" value="1"/>
</dbReference>
<evidence type="ECO:0000256" key="1">
    <source>
        <dbReference type="ARBA" id="ARBA00022801"/>
    </source>
</evidence>
<dbReference type="CDD" id="cd05826">
    <property type="entry name" value="Sortase_B"/>
    <property type="match status" value="1"/>
</dbReference>
<dbReference type="AlphaFoldDB" id="A0A3E2TFP4"/>
<accession>A0A3E2TFP4</accession>
<dbReference type="EC" id="3.4.22.71" evidence="3"/>
<dbReference type="GO" id="GO:0016787">
    <property type="term" value="F:hydrolase activity"/>
    <property type="evidence" value="ECO:0007669"/>
    <property type="project" value="UniProtKB-KW"/>
</dbReference>
<dbReference type="Proteomes" id="UP000260773">
    <property type="component" value="Unassembled WGS sequence"/>
</dbReference>
<gene>
    <name evidence="3" type="primary">srtB</name>
    <name evidence="3" type="ORF">DW070_14790</name>
</gene>
<sequence length="260" mass="29984">MKRVIGTIILIIAIICFGWSAFSLGKYAWQAHTTQKNIDQLADRINTDVTEASDDSDEEDPVAESEAMMEKYGNLYNENKDFIGWLSIEGTNINNPVMYTPDDPEHYLRKNFNGDYDIGGMLFVDSRCTFNPSSTDTIIYGHHMKNGTMFGPLMDFQDNDYLKEHSIVTFDTMYRPGTYKIFASFQSKAYDPDSEEFKYYDFINAETAYDFEEYLNNIKNLSLYYDEENAPSFGDEIITLSTCDYYTTDGRFAVLAKRIK</sequence>
<dbReference type="InterPro" id="IPR023365">
    <property type="entry name" value="Sortase_dom-sf"/>
</dbReference>
<name>A0A3E2TFP4_9FIRM</name>
<keyword evidence="1 3" id="KW-0378">Hydrolase</keyword>
<feature type="active site" description="Proton donor/acceptor" evidence="2">
    <location>
        <position position="142"/>
    </location>
</feature>
<dbReference type="Gene3D" id="2.40.260.10">
    <property type="entry name" value="Sortase"/>
    <property type="match status" value="1"/>
</dbReference>
<protein>
    <submittedName>
        <fullName evidence="3">SrtB family sortase</fullName>
        <ecNumber evidence="3">3.4.22.71</ecNumber>
    </submittedName>
</protein>
<evidence type="ECO:0000256" key="2">
    <source>
        <dbReference type="PIRSR" id="PIRSR605754-1"/>
    </source>
</evidence>
<dbReference type="RefSeq" id="WP_015513429.1">
    <property type="nucleotide sequence ID" value="NZ_JAQDKA010000007.1"/>
</dbReference>
<evidence type="ECO:0000313" key="3">
    <source>
        <dbReference type="EMBL" id="RGB74587.1"/>
    </source>
</evidence>
<proteinExistence type="predicted"/>
<comment type="caution">
    <text evidence="3">The sequence shown here is derived from an EMBL/GenBank/DDBJ whole genome shotgun (WGS) entry which is preliminary data.</text>
</comment>
<dbReference type="InterPro" id="IPR005754">
    <property type="entry name" value="Sortase"/>
</dbReference>
<evidence type="ECO:0000313" key="4">
    <source>
        <dbReference type="Proteomes" id="UP000260773"/>
    </source>
</evidence>
<organism evidence="3 4">
    <name type="scientific">Coprococcus catus</name>
    <dbReference type="NCBI Taxonomy" id="116085"/>
    <lineage>
        <taxon>Bacteria</taxon>
        <taxon>Bacillati</taxon>
        <taxon>Bacillota</taxon>
        <taxon>Clostridia</taxon>
        <taxon>Lachnospirales</taxon>
        <taxon>Lachnospiraceae</taxon>
        <taxon>Coprococcus</taxon>
    </lineage>
</organism>
<reference evidence="3 4" key="1">
    <citation type="submission" date="2018-08" db="EMBL/GenBank/DDBJ databases">
        <title>A genome reference for cultivated species of the human gut microbiota.</title>
        <authorList>
            <person name="Zou Y."/>
            <person name="Xue W."/>
            <person name="Luo G."/>
        </authorList>
    </citation>
    <scope>NUCLEOTIDE SEQUENCE [LARGE SCALE GENOMIC DNA]</scope>
    <source>
        <strain evidence="3 4">AF45-17</strain>
    </source>
</reference>
<dbReference type="NCBIfam" id="TIGR03064">
    <property type="entry name" value="sortase_srtB"/>
    <property type="match status" value="1"/>
</dbReference>
<dbReference type="SUPFAM" id="SSF63817">
    <property type="entry name" value="Sortase"/>
    <property type="match status" value="1"/>
</dbReference>
<feature type="active site" description="Acyl-thioester intermediate" evidence="2">
    <location>
        <position position="243"/>
    </location>
</feature>
<dbReference type="EMBL" id="QVEP01000053">
    <property type="protein sequence ID" value="RGB74587.1"/>
    <property type="molecule type" value="Genomic_DNA"/>
</dbReference>
<dbReference type="InterPro" id="IPR009835">
    <property type="entry name" value="SrtB"/>
</dbReference>